<comment type="caution">
    <text evidence="3">The sequence shown here is derived from an EMBL/GenBank/DDBJ whole genome shotgun (WGS) entry which is preliminary data.</text>
</comment>
<evidence type="ECO:0000313" key="3">
    <source>
        <dbReference type="EMBL" id="KAK1263060.1"/>
    </source>
</evidence>
<dbReference type="Pfam" id="PF03031">
    <property type="entry name" value="NIF"/>
    <property type="match status" value="1"/>
</dbReference>
<dbReference type="InterPro" id="IPR036412">
    <property type="entry name" value="HAD-like_sf"/>
</dbReference>
<gene>
    <name evidence="3" type="ORF">QJS04_geneDACA008380</name>
</gene>
<dbReference type="InterPro" id="IPR023214">
    <property type="entry name" value="HAD_sf"/>
</dbReference>
<dbReference type="GO" id="GO:0005744">
    <property type="term" value="C:TIM23 mitochondrial import inner membrane translocase complex"/>
    <property type="evidence" value="ECO:0007669"/>
    <property type="project" value="UniProtKB-UniRule"/>
</dbReference>
<evidence type="ECO:0000256" key="1">
    <source>
        <dbReference type="RuleBase" id="RU365079"/>
    </source>
</evidence>
<dbReference type="InterPro" id="IPR050365">
    <property type="entry name" value="TIM50"/>
</dbReference>
<keyword evidence="1" id="KW-0496">Mitochondrion</keyword>
<evidence type="ECO:0000313" key="4">
    <source>
        <dbReference type="Proteomes" id="UP001179952"/>
    </source>
</evidence>
<evidence type="ECO:0000259" key="2">
    <source>
        <dbReference type="PROSITE" id="PS50969"/>
    </source>
</evidence>
<protein>
    <recommendedName>
        <fullName evidence="1">Mitochondrial import inner membrane translocase subunit TIM50</fullName>
    </recommendedName>
</protein>
<reference evidence="3" key="2">
    <citation type="submission" date="2023-06" db="EMBL/GenBank/DDBJ databases">
        <authorList>
            <person name="Ma L."/>
            <person name="Liu K.-W."/>
            <person name="Li Z."/>
            <person name="Hsiao Y.-Y."/>
            <person name="Qi Y."/>
            <person name="Fu T."/>
            <person name="Tang G."/>
            <person name="Zhang D."/>
            <person name="Sun W.-H."/>
            <person name="Liu D.-K."/>
            <person name="Li Y."/>
            <person name="Chen G.-Z."/>
            <person name="Liu X.-D."/>
            <person name="Liao X.-Y."/>
            <person name="Jiang Y.-T."/>
            <person name="Yu X."/>
            <person name="Hao Y."/>
            <person name="Huang J."/>
            <person name="Zhao X.-W."/>
            <person name="Ke S."/>
            <person name="Chen Y.-Y."/>
            <person name="Wu W.-L."/>
            <person name="Hsu J.-L."/>
            <person name="Lin Y.-F."/>
            <person name="Huang M.-D."/>
            <person name="Li C.-Y."/>
            <person name="Huang L."/>
            <person name="Wang Z.-W."/>
            <person name="Zhao X."/>
            <person name="Zhong W.-Y."/>
            <person name="Peng D.-H."/>
            <person name="Ahmad S."/>
            <person name="Lan S."/>
            <person name="Zhang J.-S."/>
            <person name="Tsai W.-C."/>
            <person name="Van De Peer Y."/>
            <person name="Liu Z.-J."/>
        </authorList>
    </citation>
    <scope>NUCLEOTIDE SEQUENCE</scope>
    <source>
        <strain evidence="3">SCP</strain>
        <tissue evidence="3">Leaves</tissue>
    </source>
</reference>
<keyword evidence="1" id="KW-0813">Transport</keyword>
<dbReference type="Proteomes" id="UP001179952">
    <property type="component" value="Unassembled WGS sequence"/>
</dbReference>
<comment type="subunit">
    <text evidence="1">Component of the TIM23 complex.</text>
</comment>
<comment type="similarity">
    <text evidence="1">Belongs to the TIM50 family.</text>
</comment>
<feature type="domain" description="FCP1 homology" evidence="2">
    <location>
        <begin position="43"/>
        <end position="229"/>
    </location>
</feature>
<dbReference type="InterPro" id="IPR004274">
    <property type="entry name" value="FCP1_dom"/>
</dbReference>
<sequence length="269" mass="30634">MARNTALSGKRLVLHASDDENEDTHIGSSDGIEKLLPLEKLKITESKKLLVLDLNGLLVHTFFQDVKVSIPRSRRPDGVVGRKLVFKRPFCDEFVRFCFQRFDVGIWSSARKSNVEGVITCVFQALRSRILFIWDQNDCTDTRLKTLENRNKPLFVKELKKIWDSKFSGLPRSKGRFSSSNVLLIDDSPYKALLNPPNTAIFPTPYTVDQVRDDSLGPKGEMRVFLQGLAEAEDVPTYVASHHFGQPAITSEDPNWNFYSKIIRTFNRG</sequence>
<keyword evidence="1" id="KW-0811">Translocation</keyword>
<dbReference type="EMBL" id="JAUJYN010000009">
    <property type="protein sequence ID" value="KAK1263060.1"/>
    <property type="molecule type" value="Genomic_DNA"/>
</dbReference>
<comment type="function">
    <text evidence="1">Essential component of the TIM23 complex, a complex that mediates the translocation of transit peptide-containing proteins across the mitochondrial inner membrane.</text>
</comment>
<organism evidence="3 4">
    <name type="scientific">Acorus gramineus</name>
    <name type="common">Dwarf sweet flag</name>
    <dbReference type="NCBI Taxonomy" id="55184"/>
    <lineage>
        <taxon>Eukaryota</taxon>
        <taxon>Viridiplantae</taxon>
        <taxon>Streptophyta</taxon>
        <taxon>Embryophyta</taxon>
        <taxon>Tracheophyta</taxon>
        <taxon>Spermatophyta</taxon>
        <taxon>Magnoliopsida</taxon>
        <taxon>Liliopsida</taxon>
        <taxon>Acoraceae</taxon>
        <taxon>Acorus</taxon>
    </lineage>
</organism>
<proteinExistence type="inferred from homology"/>
<dbReference type="AlphaFoldDB" id="A0AAV9AFP6"/>
<dbReference type="PANTHER" id="PTHR12210">
    <property type="entry name" value="DULLARD PROTEIN PHOSPHATASE"/>
    <property type="match status" value="1"/>
</dbReference>
<reference evidence="3" key="1">
    <citation type="journal article" date="2023" name="Nat. Commun.">
        <title>Diploid and tetraploid genomes of Acorus and the evolution of monocots.</title>
        <authorList>
            <person name="Ma L."/>
            <person name="Liu K.W."/>
            <person name="Li Z."/>
            <person name="Hsiao Y.Y."/>
            <person name="Qi Y."/>
            <person name="Fu T."/>
            <person name="Tang G.D."/>
            <person name="Zhang D."/>
            <person name="Sun W.H."/>
            <person name="Liu D.K."/>
            <person name="Li Y."/>
            <person name="Chen G.Z."/>
            <person name="Liu X.D."/>
            <person name="Liao X.Y."/>
            <person name="Jiang Y.T."/>
            <person name="Yu X."/>
            <person name="Hao Y."/>
            <person name="Huang J."/>
            <person name="Zhao X.W."/>
            <person name="Ke S."/>
            <person name="Chen Y.Y."/>
            <person name="Wu W.L."/>
            <person name="Hsu J.L."/>
            <person name="Lin Y.F."/>
            <person name="Huang M.D."/>
            <person name="Li C.Y."/>
            <person name="Huang L."/>
            <person name="Wang Z.W."/>
            <person name="Zhao X."/>
            <person name="Zhong W.Y."/>
            <person name="Peng D.H."/>
            <person name="Ahmad S."/>
            <person name="Lan S."/>
            <person name="Zhang J.S."/>
            <person name="Tsai W.C."/>
            <person name="Van de Peer Y."/>
            <person name="Liu Z.J."/>
        </authorList>
    </citation>
    <scope>NUCLEOTIDE SEQUENCE</scope>
    <source>
        <strain evidence="3">SCP</strain>
    </source>
</reference>
<accession>A0AAV9AFP6</accession>
<dbReference type="SUPFAM" id="SSF56784">
    <property type="entry name" value="HAD-like"/>
    <property type="match status" value="1"/>
</dbReference>
<keyword evidence="1" id="KW-0809">Transit peptide</keyword>
<dbReference type="SMART" id="SM00577">
    <property type="entry name" value="CPDc"/>
    <property type="match status" value="1"/>
</dbReference>
<name>A0AAV9AFP6_ACOGR</name>
<dbReference type="Gene3D" id="3.40.50.1000">
    <property type="entry name" value="HAD superfamily/HAD-like"/>
    <property type="match status" value="1"/>
</dbReference>
<dbReference type="PROSITE" id="PS50969">
    <property type="entry name" value="FCP1"/>
    <property type="match status" value="1"/>
</dbReference>
<keyword evidence="1" id="KW-0653">Protein transport</keyword>
<comment type="subcellular location">
    <subcellularLocation>
        <location evidence="1">Mitochondrion inner membrane</location>
        <topology evidence="1">Single-pass membrane protein</topology>
    </subcellularLocation>
</comment>
<keyword evidence="4" id="KW-1185">Reference proteome</keyword>
<dbReference type="GO" id="GO:0015031">
    <property type="term" value="P:protein transport"/>
    <property type="evidence" value="ECO:0007669"/>
    <property type="project" value="UniProtKB-KW"/>
</dbReference>